<dbReference type="AlphaFoldDB" id="A0A0N7M822"/>
<dbReference type="InterPro" id="IPR050300">
    <property type="entry name" value="GDXG_lipolytic_enzyme"/>
</dbReference>
<dbReference type="RefSeq" id="WP_058279859.1">
    <property type="nucleotide sequence ID" value="NZ_CYUD01000001.1"/>
</dbReference>
<dbReference type="InterPro" id="IPR049492">
    <property type="entry name" value="BD-FAE-like_dom"/>
</dbReference>
<dbReference type="Gene3D" id="3.40.50.1820">
    <property type="entry name" value="alpha/beta hydrolase"/>
    <property type="match status" value="1"/>
</dbReference>
<organism evidence="3 4">
    <name type="scientific">Ruegeria denitrificans</name>
    <dbReference type="NCBI Taxonomy" id="1715692"/>
    <lineage>
        <taxon>Bacteria</taxon>
        <taxon>Pseudomonadati</taxon>
        <taxon>Pseudomonadota</taxon>
        <taxon>Alphaproteobacteria</taxon>
        <taxon>Rhodobacterales</taxon>
        <taxon>Roseobacteraceae</taxon>
        <taxon>Ruegeria</taxon>
    </lineage>
</organism>
<dbReference type="Pfam" id="PF20434">
    <property type="entry name" value="BD-FAE"/>
    <property type="match status" value="1"/>
</dbReference>
<evidence type="ECO:0000259" key="2">
    <source>
        <dbReference type="Pfam" id="PF20434"/>
    </source>
</evidence>
<dbReference type="InterPro" id="IPR029058">
    <property type="entry name" value="AB_hydrolase_fold"/>
</dbReference>
<keyword evidence="1 3" id="KW-0378">Hydrolase</keyword>
<dbReference type="GO" id="GO:0106435">
    <property type="term" value="F:carboxylesterase activity"/>
    <property type="evidence" value="ECO:0007669"/>
    <property type="project" value="UniProtKB-EC"/>
</dbReference>
<dbReference type="PANTHER" id="PTHR48081">
    <property type="entry name" value="AB HYDROLASE SUPERFAMILY PROTEIN C4A8.06C"/>
    <property type="match status" value="1"/>
</dbReference>
<dbReference type="SUPFAM" id="SSF53474">
    <property type="entry name" value="alpha/beta-Hydrolases"/>
    <property type="match status" value="1"/>
</dbReference>
<keyword evidence="4" id="KW-1185">Reference proteome</keyword>
<dbReference type="Proteomes" id="UP000051260">
    <property type="component" value="Unassembled WGS sequence"/>
</dbReference>
<dbReference type="PANTHER" id="PTHR48081:SF33">
    <property type="entry name" value="KYNURENINE FORMAMIDASE"/>
    <property type="match status" value="1"/>
</dbReference>
<dbReference type="OrthoDB" id="9771666at2"/>
<accession>A0A0N7M822</accession>
<dbReference type="STRING" id="1715692.RUE5091_00013"/>
<gene>
    <name evidence="3" type="primary">nlhH_1</name>
    <name evidence="3" type="ORF">RUE5091_00013</name>
</gene>
<dbReference type="EC" id="3.1.1.1" evidence="3"/>
<evidence type="ECO:0000313" key="3">
    <source>
        <dbReference type="EMBL" id="CUJ82620.1"/>
    </source>
</evidence>
<evidence type="ECO:0000256" key="1">
    <source>
        <dbReference type="ARBA" id="ARBA00022801"/>
    </source>
</evidence>
<reference evidence="4" key="1">
    <citation type="submission" date="2015-09" db="EMBL/GenBank/DDBJ databases">
        <authorList>
            <person name="Rodrigo-Torres L."/>
            <person name="Arahal D.R."/>
        </authorList>
    </citation>
    <scope>NUCLEOTIDE SEQUENCE [LARGE SCALE GENOMIC DNA]</scope>
    <source>
        <strain evidence="4">CECT 5091</strain>
    </source>
</reference>
<feature type="domain" description="BD-FAE-like" evidence="2">
    <location>
        <begin position="72"/>
        <end position="167"/>
    </location>
</feature>
<evidence type="ECO:0000313" key="4">
    <source>
        <dbReference type="Proteomes" id="UP000051260"/>
    </source>
</evidence>
<name>A0A0N7M822_9RHOB</name>
<protein>
    <submittedName>
        <fullName evidence="3">Carboxylesterase NlhH</fullName>
        <ecNumber evidence="3">3.1.1.1</ecNumber>
    </submittedName>
</protein>
<dbReference type="EMBL" id="CYUD01000001">
    <property type="protein sequence ID" value="CUJ82620.1"/>
    <property type="molecule type" value="Genomic_DNA"/>
</dbReference>
<sequence>MSDHLTYHTRFSPEEFDAQYNLRAGRPDYEVTVVPAWSRDSEATRATSDCSLDIRYGEGEKQKLDVFRCPDATAPTLVYVHGGYWQRGDKSIYSFIAPPFIAAGINVVVLGYDLCPSVTITRISEEIREAIAYIWRNARDLGISPHRITVMGHSAGGHITQMMMATNWLAFGDDLPADLIKSGIPVSPLSYLEPVRLTEALNAGIRMTPEVAEAESPMTNHPPITNAPQLVVVGGSETDEFHRQARMYVEKFGTADRKVGLYIVPDVDHFDELNVLVDPASPFFKHTCDMLHGKGPQS</sequence>
<proteinExistence type="predicted"/>